<accession>A0A2M4CE06</accession>
<evidence type="ECO:0000313" key="2">
    <source>
        <dbReference type="EMBL" id="MBW63543.1"/>
    </source>
</evidence>
<organism evidence="2">
    <name type="scientific">Anopheles marajoara</name>
    <dbReference type="NCBI Taxonomy" id="58244"/>
    <lineage>
        <taxon>Eukaryota</taxon>
        <taxon>Metazoa</taxon>
        <taxon>Ecdysozoa</taxon>
        <taxon>Arthropoda</taxon>
        <taxon>Hexapoda</taxon>
        <taxon>Insecta</taxon>
        <taxon>Pterygota</taxon>
        <taxon>Neoptera</taxon>
        <taxon>Endopterygota</taxon>
        <taxon>Diptera</taxon>
        <taxon>Nematocera</taxon>
        <taxon>Culicoidea</taxon>
        <taxon>Culicidae</taxon>
        <taxon>Anophelinae</taxon>
        <taxon>Anopheles</taxon>
    </lineage>
</organism>
<feature type="signal peptide" evidence="1">
    <location>
        <begin position="1"/>
        <end position="16"/>
    </location>
</feature>
<name>A0A2M4CE06_9DIPT</name>
<keyword evidence="1" id="KW-0732">Signal</keyword>
<proteinExistence type="predicted"/>
<dbReference type="AlphaFoldDB" id="A0A2M4CE06"/>
<sequence>MANLLLLALMMGGASSTTPISSSTTPRFTYDRQGVAMLLGVKSAASNRSQGKIKFWSRQMIVASDCTICVI</sequence>
<dbReference type="EMBL" id="GGFJ01014402">
    <property type="protein sequence ID" value="MBW63543.1"/>
    <property type="molecule type" value="Transcribed_RNA"/>
</dbReference>
<reference evidence="2" key="1">
    <citation type="submission" date="2018-01" db="EMBL/GenBank/DDBJ databases">
        <title>An insight into the sialome of Amazonian anophelines.</title>
        <authorList>
            <person name="Ribeiro J.M."/>
            <person name="Scarpassa V."/>
            <person name="Calvo E."/>
        </authorList>
    </citation>
    <scope>NUCLEOTIDE SEQUENCE</scope>
    <source>
        <tissue evidence="2">Salivary glands</tissue>
    </source>
</reference>
<evidence type="ECO:0000256" key="1">
    <source>
        <dbReference type="SAM" id="SignalP"/>
    </source>
</evidence>
<protein>
    <submittedName>
        <fullName evidence="2">Putative secreted protein</fullName>
    </submittedName>
</protein>
<feature type="chain" id="PRO_5014663082" evidence="1">
    <location>
        <begin position="17"/>
        <end position="71"/>
    </location>
</feature>